<comment type="caution">
    <text evidence="3">The sequence shown here is derived from an EMBL/GenBank/DDBJ whole genome shotgun (WGS) entry which is preliminary data.</text>
</comment>
<proteinExistence type="predicted"/>
<feature type="domain" description="THUMP-like" evidence="1">
    <location>
        <begin position="355"/>
        <end position="425"/>
    </location>
</feature>
<dbReference type="RefSeq" id="WP_219481687.1">
    <property type="nucleotide sequence ID" value="NZ_JAHXCT010000005.1"/>
</dbReference>
<dbReference type="InterPro" id="IPR041497">
    <property type="entry name" value="Thump-like"/>
</dbReference>
<dbReference type="EMBL" id="JAHXCT010000005">
    <property type="protein sequence ID" value="MBW4769687.1"/>
    <property type="molecule type" value="Genomic_DNA"/>
</dbReference>
<sequence length="426" mass="47225">MKINEISSETAAFIAQNLKSDVQTLALKGAKTKGVDMTFALSQIKGHQTSCAKLPLWASTEGIVFPVTLSLEQCSSQQTAEYKAQLLNRLSKGLDVEKMPLSSQKEGEKATKILSLTDLTGGFGVDFTLMAKQVSSSCYVEQQQTLCDIAENNLPLLGVQNFKVMCCDGEKYLNDMNSTSFIFLDPARRDASGAKTVEIEQCTPNVLALKETLLQKCSVAIVKLSPMLDWHKALKSLNEDAPIVSEIHIVSVQNECKELLFVLQKNAPQQPQIYCVNDQQVMSYSPTDNEVALQTISTEIEEHSEMLQNQYLYEPNASQMKAGCFAFLSQQYGVKALSANSHLFVSPHFIENWHGRKFKIQAVSSLNKKELKTNFAAFTHANVAVRNFPLSANELRKRLKLKEGGSFLFGTTLGCNTHILLMCSKE</sequence>
<evidence type="ECO:0000313" key="4">
    <source>
        <dbReference type="Proteomes" id="UP000788426"/>
    </source>
</evidence>
<dbReference type="Pfam" id="PF22013">
    <property type="entry name" value="PG_1098_Fer"/>
    <property type="match status" value="1"/>
</dbReference>
<dbReference type="Proteomes" id="UP000788426">
    <property type="component" value="Unassembled WGS sequence"/>
</dbReference>
<evidence type="ECO:0000259" key="1">
    <source>
        <dbReference type="Pfam" id="PF18096"/>
    </source>
</evidence>
<accession>A0ABS6YEN6</accession>
<evidence type="ECO:0000313" key="3">
    <source>
        <dbReference type="EMBL" id="MBW4769687.1"/>
    </source>
</evidence>
<name>A0ABS6YEN6_9BACT</name>
<protein>
    <recommendedName>
        <fullName evidence="5">THUMP-like domain-containing protein</fullName>
    </recommendedName>
</protein>
<dbReference type="InterPro" id="IPR054168">
    <property type="entry name" value="PG_1098_Fer"/>
</dbReference>
<evidence type="ECO:0000259" key="2">
    <source>
        <dbReference type="Pfam" id="PF22013"/>
    </source>
</evidence>
<feature type="domain" description="PG-1098 ferredoxin-like" evidence="2">
    <location>
        <begin position="311"/>
        <end position="352"/>
    </location>
</feature>
<dbReference type="Pfam" id="PF18096">
    <property type="entry name" value="Thump_like"/>
    <property type="match status" value="1"/>
</dbReference>
<gene>
    <name evidence="3" type="ORF">KZO38_07935</name>
</gene>
<reference evidence="3 4" key="1">
    <citation type="submission" date="2021-07" db="EMBL/GenBank/DDBJ databases">
        <title>Genomic diversity and antimicrobial resistance of Prevotella spp. isolated from chronic lung disease airways.</title>
        <authorList>
            <person name="Webb K.A."/>
            <person name="Olagoke O.S."/>
            <person name="Baird T."/>
            <person name="Neill J."/>
            <person name="Pham A."/>
            <person name="Wells T.J."/>
            <person name="Ramsay K.A."/>
            <person name="Bell S.C."/>
            <person name="Sarovich D.S."/>
            <person name="Price E.P."/>
        </authorList>
    </citation>
    <scope>NUCLEOTIDE SEQUENCE [LARGE SCALE GENOMIC DNA]</scope>
    <source>
        <strain evidence="3 4">SCHI0011.S.12</strain>
    </source>
</reference>
<keyword evidence="4" id="KW-1185">Reference proteome</keyword>
<organism evidence="3 4">
    <name type="scientific">Hoylesella nanceiensis</name>
    <dbReference type="NCBI Taxonomy" id="425941"/>
    <lineage>
        <taxon>Bacteria</taxon>
        <taxon>Pseudomonadati</taxon>
        <taxon>Bacteroidota</taxon>
        <taxon>Bacteroidia</taxon>
        <taxon>Bacteroidales</taxon>
        <taxon>Prevotellaceae</taxon>
        <taxon>Hoylesella</taxon>
    </lineage>
</organism>
<evidence type="ECO:0008006" key="5">
    <source>
        <dbReference type="Google" id="ProtNLM"/>
    </source>
</evidence>